<sequence>MASLMGAFRPIMASSRPLSRQLSTLSNNPHIYGFPNATGTSHTLSLLPTSPPTPDVAIGSTTTSALPPTPTTFSPNPRFISILDSVLADHAYQDPDTVSAAQVMASAAGANLFSRLHGRAEGAGSAGRGGFIHIADSREPPEYGRIPSPEDIFGSIEVDGQGNIEGKGNYQSSGTYRIVTRSGILGLSPFLREKLVERLKAEEQKIRQ</sequence>
<dbReference type="Proteomes" id="UP000023758">
    <property type="component" value="Unassembled WGS sequence"/>
</dbReference>
<reference evidence="1" key="1">
    <citation type="submission" date="2014-02" db="EMBL/GenBank/DDBJ databases">
        <title>The Genome Sequence of Trichophyton rubrum (morphotype fischeri) CBS 288.86.</title>
        <authorList>
            <consortium name="The Broad Institute Genomics Platform"/>
            <person name="Cuomo C.A."/>
            <person name="White T.C."/>
            <person name="Graser Y."/>
            <person name="Martinez-Rossi N."/>
            <person name="Heitman J."/>
            <person name="Young S.K."/>
            <person name="Zeng Q."/>
            <person name="Gargeya S."/>
            <person name="Abouelleil A."/>
            <person name="Alvarado L."/>
            <person name="Chapman S.B."/>
            <person name="Gainer-Dewar J."/>
            <person name="Goldberg J."/>
            <person name="Griggs A."/>
            <person name="Gujja S."/>
            <person name="Hansen M."/>
            <person name="Howarth C."/>
            <person name="Imamovic A."/>
            <person name="Larimer J."/>
            <person name="Martinez D."/>
            <person name="Murphy C."/>
            <person name="Pearson M.D."/>
            <person name="Persinoti G."/>
            <person name="Poon T."/>
            <person name="Priest M."/>
            <person name="Roberts A.D."/>
            <person name="Saif S."/>
            <person name="Shea T.D."/>
            <person name="Sykes S.N."/>
            <person name="Wortman J."/>
            <person name="Nusbaum C."/>
            <person name="Birren B."/>
        </authorList>
    </citation>
    <scope>NUCLEOTIDE SEQUENCE [LARGE SCALE GENOMIC DNA]</scope>
    <source>
        <strain evidence="1">CBS 288.86</strain>
    </source>
</reference>
<dbReference type="HOGENOM" id="CLU_080764_1_0_1"/>
<dbReference type="PANTHER" id="PTHR37331">
    <property type="entry name" value="YALI0F11671P"/>
    <property type="match status" value="1"/>
</dbReference>
<accession>A0A022VQW6</accession>
<protein>
    <submittedName>
        <fullName evidence="1">Uncharacterized protein</fullName>
    </submittedName>
</protein>
<dbReference type="AlphaFoldDB" id="A0A022VQW6"/>
<organism evidence="1">
    <name type="scientific">Trichophyton rubrum CBS 288.86</name>
    <dbReference type="NCBI Taxonomy" id="1215330"/>
    <lineage>
        <taxon>Eukaryota</taxon>
        <taxon>Fungi</taxon>
        <taxon>Dikarya</taxon>
        <taxon>Ascomycota</taxon>
        <taxon>Pezizomycotina</taxon>
        <taxon>Eurotiomycetes</taxon>
        <taxon>Eurotiomycetidae</taxon>
        <taxon>Onygenales</taxon>
        <taxon>Arthrodermataceae</taxon>
        <taxon>Trichophyton</taxon>
    </lineage>
</organism>
<dbReference type="EMBL" id="KK207935">
    <property type="protein sequence ID" value="EZF48118.1"/>
    <property type="molecule type" value="Genomic_DNA"/>
</dbReference>
<dbReference type="PANTHER" id="PTHR37331:SF1">
    <property type="entry name" value="YALI0F11671P"/>
    <property type="match status" value="1"/>
</dbReference>
<name>A0A022VQW6_TRIRU</name>
<evidence type="ECO:0000313" key="1">
    <source>
        <dbReference type="EMBL" id="EZF48118.1"/>
    </source>
</evidence>
<proteinExistence type="predicted"/>
<dbReference type="OrthoDB" id="5397701at2759"/>
<gene>
    <name evidence="1" type="ORF">H103_08215</name>
</gene>